<dbReference type="GO" id="GO:0043571">
    <property type="term" value="P:maintenance of CRISPR repeat elements"/>
    <property type="evidence" value="ECO:0007669"/>
    <property type="project" value="InterPro"/>
</dbReference>
<evidence type="ECO:0000313" key="3">
    <source>
        <dbReference type="Proteomes" id="UP000294567"/>
    </source>
</evidence>
<dbReference type="NCBIfam" id="TIGR02592">
    <property type="entry name" value="cas_Cas5h"/>
    <property type="match status" value="1"/>
</dbReference>
<sequence length="238" mass="27905">MTMIIFDLWGKFAHFRKFYTNSSSLSYLVPPRTTIEGMVAALLGLERDSYYELLSSEKLHIAVRKIGKSKKIMQSLNYIRATGPKELIIQKNHTQIPFELLTGYDNLRYRIYLTHEDENILSEIEQRIINNKPVYPLYFGSAPFSCYIDYIDKMEWCWNDSSGYEIVSTVINNDKIEEIDIKNIEGALIKERMPRDFEENRIIKEVTTYIYEEEGKPLRVKINGKYARLSNGENVVFL</sequence>
<reference evidence="2 3" key="1">
    <citation type="submission" date="2019-03" db="EMBL/GenBank/DDBJ databases">
        <title>Genomic Encyclopedia of Type Strains, Phase IV (KMG-IV): sequencing the most valuable type-strain genomes for metagenomic binning, comparative biology and taxonomic classification.</title>
        <authorList>
            <person name="Goeker M."/>
        </authorList>
    </citation>
    <scope>NUCLEOTIDE SEQUENCE [LARGE SCALE GENOMIC DNA]</scope>
    <source>
        <strain evidence="2 3">DSM 26752</strain>
    </source>
</reference>
<name>A0A4V2UUN4_9FIRM</name>
<dbReference type="InterPro" id="IPR013421">
    <property type="entry name" value="CRISPR-assoc_prot_Cas5_HALMA"/>
</dbReference>
<dbReference type="InterPro" id="IPR013422">
    <property type="entry name" value="CRISPR-assoc_prot_Cas5_N"/>
</dbReference>
<dbReference type="NCBIfam" id="TIGR02593">
    <property type="entry name" value="CRISPR_cas5"/>
    <property type="match status" value="1"/>
</dbReference>
<accession>A0A4V2UUN4</accession>
<dbReference type="Pfam" id="PF09704">
    <property type="entry name" value="Cas_Cas5d"/>
    <property type="match status" value="1"/>
</dbReference>
<comment type="caution">
    <text evidence="2">The sequence shown here is derived from an EMBL/GenBank/DDBJ whole genome shotgun (WGS) entry which is preliminary data.</text>
</comment>
<dbReference type="GO" id="GO:0051607">
    <property type="term" value="P:defense response to virus"/>
    <property type="evidence" value="ECO:0007669"/>
    <property type="project" value="UniProtKB-KW"/>
</dbReference>
<evidence type="ECO:0000256" key="1">
    <source>
        <dbReference type="ARBA" id="ARBA00023118"/>
    </source>
</evidence>
<evidence type="ECO:0000313" key="2">
    <source>
        <dbReference type="EMBL" id="TCS91680.1"/>
    </source>
</evidence>
<keyword evidence="3" id="KW-1185">Reference proteome</keyword>
<keyword evidence="1" id="KW-0051">Antiviral defense</keyword>
<dbReference type="RefSeq" id="WP_202690554.1">
    <property type="nucleotide sequence ID" value="NZ_CP068564.1"/>
</dbReference>
<dbReference type="AlphaFoldDB" id="A0A4V2UUN4"/>
<dbReference type="InterPro" id="IPR021124">
    <property type="entry name" value="CRISPR-assoc_prot_Cas5"/>
</dbReference>
<protein>
    <submittedName>
        <fullName evidence="2">CRISPR-associated Cas5h family protein</fullName>
    </submittedName>
</protein>
<dbReference type="EMBL" id="SMAE01000001">
    <property type="protein sequence ID" value="TCS91680.1"/>
    <property type="molecule type" value="Genomic_DNA"/>
</dbReference>
<proteinExistence type="predicted"/>
<organism evidence="2 3">
    <name type="scientific">Keratinibaculum paraultunense</name>
    <dbReference type="NCBI Taxonomy" id="1278232"/>
    <lineage>
        <taxon>Bacteria</taxon>
        <taxon>Bacillati</taxon>
        <taxon>Bacillota</taxon>
        <taxon>Tissierellia</taxon>
        <taxon>Tissierellales</taxon>
        <taxon>Tepidimicrobiaceae</taxon>
        <taxon>Keratinibaculum</taxon>
    </lineage>
</organism>
<gene>
    <name evidence="2" type="ORF">EDD65_101183</name>
</gene>
<dbReference type="Gene3D" id="3.30.70.2660">
    <property type="match status" value="1"/>
</dbReference>
<dbReference type="Proteomes" id="UP000294567">
    <property type="component" value="Unassembled WGS sequence"/>
</dbReference>